<reference evidence="2" key="1">
    <citation type="submission" date="2022-04" db="EMBL/GenBank/DDBJ databases">
        <title>Carnegiea gigantea Genome sequencing and assembly v2.</title>
        <authorList>
            <person name="Copetti D."/>
            <person name="Sanderson M.J."/>
            <person name="Burquez A."/>
            <person name="Wojciechowski M.F."/>
        </authorList>
    </citation>
    <scope>NUCLEOTIDE SEQUENCE</scope>
    <source>
        <strain evidence="2">SGP5-SGP5p</strain>
        <tissue evidence="2">Aerial part</tissue>
    </source>
</reference>
<feature type="domain" description="Zinc knuckle CX2CX4HX4C" evidence="1">
    <location>
        <begin position="146"/>
        <end position="191"/>
    </location>
</feature>
<dbReference type="Pfam" id="PF14392">
    <property type="entry name" value="zf-CCHC_4"/>
    <property type="match status" value="1"/>
</dbReference>
<dbReference type="InterPro" id="IPR025836">
    <property type="entry name" value="Zn_knuckle_CX2CX4HX4C"/>
</dbReference>
<organism evidence="2 3">
    <name type="scientific">Carnegiea gigantea</name>
    <dbReference type="NCBI Taxonomy" id="171969"/>
    <lineage>
        <taxon>Eukaryota</taxon>
        <taxon>Viridiplantae</taxon>
        <taxon>Streptophyta</taxon>
        <taxon>Embryophyta</taxon>
        <taxon>Tracheophyta</taxon>
        <taxon>Spermatophyta</taxon>
        <taxon>Magnoliopsida</taxon>
        <taxon>eudicotyledons</taxon>
        <taxon>Gunneridae</taxon>
        <taxon>Pentapetalae</taxon>
        <taxon>Caryophyllales</taxon>
        <taxon>Cactineae</taxon>
        <taxon>Cactaceae</taxon>
        <taxon>Cactoideae</taxon>
        <taxon>Echinocereeae</taxon>
        <taxon>Carnegiea</taxon>
    </lineage>
</organism>
<dbReference type="OrthoDB" id="1113909at2759"/>
<dbReference type="AlphaFoldDB" id="A0A9Q1GPV3"/>
<comment type="caution">
    <text evidence="2">The sequence shown here is derived from an EMBL/GenBank/DDBJ whole genome shotgun (WGS) entry which is preliminary data.</text>
</comment>
<name>A0A9Q1GPV3_9CARY</name>
<dbReference type="PANTHER" id="PTHR33710:SF71">
    <property type="entry name" value="ENDONUCLEASE_EXONUCLEASE_PHOSPHATASE DOMAIN-CONTAINING PROTEIN"/>
    <property type="match status" value="1"/>
</dbReference>
<evidence type="ECO:0000313" key="3">
    <source>
        <dbReference type="Proteomes" id="UP001153076"/>
    </source>
</evidence>
<dbReference type="EMBL" id="JAKOGI010001815">
    <property type="protein sequence ID" value="KAJ8423958.1"/>
    <property type="molecule type" value="Genomic_DNA"/>
</dbReference>
<keyword evidence="3" id="KW-1185">Reference proteome</keyword>
<evidence type="ECO:0000313" key="2">
    <source>
        <dbReference type="EMBL" id="KAJ8423958.1"/>
    </source>
</evidence>
<gene>
    <name evidence="2" type="ORF">Cgig2_007562</name>
</gene>
<dbReference type="PANTHER" id="PTHR33710">
    <property type="entry name" value="BNAC02G09200D PROTEIN"/>
    <property type="match status" value="1"/>
</dbReference>
<evidence type="ECO:0000259" key="1">
    <source>
        <dbReference type="Pfam" id="PF14392"/>
    </source>
</evidence>
<accession>A0A9Q1GPV3</accession>
<proteinExistence type="predicted"/>
<protein>
    <recommendedName>
        <fullName evidence="1">Zinc knuckle CX2CX4HX4C domain-containing protein</fullName>
    </recommendedName>
</protein>
<sequence>MATVLEEEWQNLSLTAKEEQVIIADDEDDSMTNELISLCLLGCLHTTFAFNPRALKSVLRNVWKPSKGLAFNGSIFLPQQMINLEVPSKVEFRIAYFWVKAYDVLGKKQTTSFAQVLASNIGTFVSCDEATMFGVDKALCFWVDINISKPLRRGIYIKIADKQLWIRFKYVKLSEFCYGYGTLGHVLINCDLISETKDEANLQYGAWLRASPLKLRHYNRCLRNESCIQLSRTRCNHPKLIYDFTWCNFQENGIVVKERLDRYCADTEWSLLFLNAFVSHINSDISYHLPILLKCHPRINKRSAQKRLLMFENIWFTEPACKDMVTATWFSTSHANAVDNLLSRLSKCSSELDHWNRTSFGNVSQQIRDLERRLKS</sequence>
<dbReference type="Proteomes" id="UP001153076">
    <property type="component" value="Unassembled WGS sequence"/>
</dbReference>